<protein>
    <submittedName>
        <fullName evidence="2">Uncharacterized protein</fullName>
    </submittedName>
</protein>
<organism evidence="2">
    <name type="scientific">marine sediment metagenome</name>
    <dbReference type="NCBI Taxonomy" id="412755"/>
    <lineage>
        <taxon>unclassified sequences</taxon>
        <taxon>metagenomes</taxon>
        <taxon>ecological metagenomes</taxon>
    </lineage>
</organism>
<proteinExistence type="predicted"/>
<keyword evidence="1" id="KW-0472">Membrane</keyword>
<evidence type="ECO:0000256" key="1">
    <source>
        <dbReference type="SAM" id="Phobius"/>
    </source>
</evidence>
<keyword evidence="1" id="KW-1133">Transmembrane helix</keyword>
<name>A0A0F9DNS5_9ZZZZ</name>
<dbReference type="EMBL" id="LAZR01030840">
    <property type="protein sequence ID" value="KKL55441.1"/>
    <property type="molecule type" value="Genomic_DNA"/>
</dbReference>
<evidence type="ECO:0000313" key="2">
    <source>
        <dbReference type="EMBL" id="KKL55441.1"/>
    </source>
</evidence>
<dbReference type="AlphaFoldDB" id="A0A0F9DNS5"/>
<reference evidence="2" key="1">
    <citation type="journal article" date="2015" name="Nature">
        <title>Complex archaea that bridge the gap between prokaryotes and eukaryotes.</title>
        <authorList>
            <person name="Spang A."/>
            <person name="Saw J.H."/>
            <person name="Jorgensen S.L."/>
            <person name="Zaremba-Niedzwiedzka K."/>
            <person name="Martijn J."/>
            <person name="Lind A.E."/>
            <person name="van Eijk R."/>
            <person name="Schleper C."/>
            <person name="Guy L."/>
            <person name="Ettema T.J."/>
        </authorList>
    </citation>
    <scope>NUCLEOTIDE SEQUENCE</scope>
</reference>
<gene>
    <name evidence="2" type="ORF">LCGC14_2255360</name>
</gene>
<sequence>MDQEDRDRLIKIEVDVSWLRSMFETHVSEHFKIKILAWGAALAAMTALVGLLF</sequence>
<comment type="caution">
    <text evidence="2">The sequence shown here is derived from an EMBL/GenBank/DDBJ whole genome shotgun (WGS) entry which is preliminary data.</text>
</comment>
<accession>A0A0F9DNS5</accession>
<keyword evidence="1" id="KW-0812">Transmembrane</keyword>
<feature type="transmembrane region" description="Helical" evidence="1">
    <location>
        <begin position="35"/>
        <end position="52"/>
    </location>
</feature>